<sequence>MNIKYCLFIQVLIFQVKSQFSDACQELSTFFDSENNECKKCGQSCSICASDDKCIQCQQDYYLNQQGKCLNSCEEGQLKGLINQKCYQPPDLNCYAYDQQNYCSLCYDGYILNQNGICKNELCSQFQGLYDQHTKKCSLDEFYISDQSFEQQNNANSSQSIQNQFNFQYSSLKDDLNEQIVEIIALEVLNYKIVIGRMKQYLIFYDHETMSALQSLDMQAPITQIEADEQQLKLYVLVQHSKALDFHSYVIRYVLNTLISIDLVSYEQNIIVQYKDIIDEAFFSLQYFIIRQQNNLIIILLEDLTTKMLKTQNQITNIYFLQNEGIILFQDKTKKFYLTNPLFTAYNQISENFQEIIGLNQILKQSFIIILQKTRRGEWQKMMLYTVQKQIDDTNQIRYVLQEIIHTFDQICYDTKIYTTKTKDLMYIHNCQTIEIWRLDQMLSSINVFNNKNYSIQDDCIIVLFEQQIAVYLNPERGSQMTIQTYNINFSYLTKSIQIPIQNIIKIMLENENLYIINQNDPQDIQQLQFITLTPHEKQECTIYFPKNSIDSQNYDFSQVQIANNLIAFTNFNGLIVFNYNCSMMNLDDSGNIYLTQLKEISYDYAVSNFIIQIFQQTLQYIDMSYPYFSYQSITFYDEIQRVEEVQGSDSLLLVRFNNDVYNAVLFNCYDNTQIHINKQIGNIMYFKSDALFMSYPQNQLLVYQVQSRRINQNIFYNAKQSFLVNSENQQVIGETYQQIIFIQSLTDGSIKQYQTEKKNHNPTNIVENSSIYITLQSYNTEGKSFLAIDVKTDKSSFVKQIKSYKLLQNGDNFLIIVVSTTNNWTVLDKKLNSLGDLAKSIKGYSPSLLWKEKQDYYYISLSFNMFTIFDMQGLMISEQNLSALDVIKNKQNIILFQADQIAQYSLNVRKKKVTLINSFQINSSFKQFNIDSQNNLIYIQFETKFIALQIDTLQLVQEIEIQINYIFLGSDLLNQVQIFRQQNTIIILQLQNEELKSIPVDIDLSSKSFFIDSELGILVITENISNQIYLLTYIAHYQFNSFQIDVNSNDLSLLGITFNYNYHLSVLTFGSLYSVQLVDVNYFFYQTQKIKIAPDNQSSLVGLNNEKVMIINNDIKYLTVFDNKSQKLEDSLLLDEQMDFSNIENYQIVNFKQYYENVHSIYVMGMKDNLFAYFLKIFEMQTNVQNTQSQVIYIKTVVVKTSSIIDNYKHIIMSSQITSSVETLRYQVYYQPPTTINQFPVINNIKTSLRIQRLVACSYMSISPIANSQILINSNNQKSFNFLI</sequence>
<dbReference type="GeneID" id="7827645"/>
<dbReference type="Proteomes" id="UP000009168">
    <property type="component" value="Unassembled WGS sequence"/>
</dbReference>
<dbReference type="KEGG" id="tet:TTHERM_00085640"/>
<dbReference type="Gene3D" id="2.10.220.10">
    <property type="entry name" value="Hormone Receptor, Insulin-like Growth Factor Receptor 1, Chain A, domain 2"/>
    <property type="match status" value="1"/>
</dbReference>
<organism evidence="2 3">
    <name type="scientific">Tetrahymena thermophila (strain SB210)</name>
    <dbReference type="NCBI Taxonomy" id="312017"/>
    <lineage>
        <taxon>Eukaryota</taxon>
        <taxon>Sar</taxon>
        <taxon>Alveolata</taxon>
        <taxon>Ciliophora</taxon>
        <taxon>Intramacronucleata</taxon>
        <taxon>Oligohymenophorea</taxon>
        <taxon>Hymenostomatida</taxon>
        <taxon>Tetrahymenina</taxon>
        <taxon>Tetrahymenidae</taxon>
        <taxon>Tetrahymena</taxon>
    </lineage>
</organism>
<evidence type="ECO:0008006" key="4">
    <source>
        <dbReference type="Google" id="ProtNLM"/>
    </source>
</evidence>
<dbReference type="InParanoid" id="Q236N4"/>
<dbReference type="RefSeq" id="XP_001012711.2">
    <property type="nucleotide sequence ID" value="XM_001012711.2"/>
</dbReference>
<dbReference type="SMART" id="SM00261">
    <property type="entry name" value="FU"/>
    <property type="match status" value="1"/>
</dbReference>
<protein>
    <recommendedName>
        <fullName evidence="4">Transmembrane protein</fullName>
    </recommendedName>
</protein>
<name>Q236N4_TETTS</name>
<feature type="signal peptide" evidence="1">
    <location>
        <begin position="1"/>
        <end position="18"/>
    </location>
</feature>
<reference evidence="3" key="1">
    <citation type="journal article" date="2006" name="PLoS Biol.">
        <title>Macronuclear genome sequence of the ciliate Tetrahymena thermophila, a model eukaryote.</title>
        <authorList>
            <person name="Eisen J.A."/>
            <person name="Coyne R.S."/>
            <person name="Wu M."/>
            <person name="Wu D."/>
            <person name="Thiagarajan M."/>
            <person name="Wortman J.R."/>
            <person name="Badger J.H."/>
            <person name="Ren Q."/>
            <person name="Amedeo P."/>
            <person name="Jones K.M."/>
            <person name="Tallon L.J."/>
            <person name="Delcher A.L."/>
            <person name="Salzberg S.L."/>
            <person name="Silva J.C."/>
            <person name="Haas B.J."/>
            <person name="Majoros W.H."/>
            <person name="Farzad M."/>
            <person name="Carlton J.M."/>
            <person name="Smith R.K. Jr."/>
            <person name="Garg J."/>
            <person name="Pearlman R.E."/>
            <person name="Karrer K.M."/>
            <person name="Sun L."/>
            <person name="Manning G."/>
            <person name="Elde N.C."/>
            <person name="Turkewitz A.P."/>
            <person name="Asai D.J."/>
            <person name="Wilkes D.E."/>
            <person name="Wang Y."/>
            <person name="Cai H."/>
            <person name="Collins K."/>
            <person name="Stewart B.A."/>
            <person name="Lee S.R."/>
            <person name="Wilamowska K."/>
            <person name="Weinberg Z."/>
            <person name="Ruzzo W.L."/>
            <person name="Wloga D."/>
            <person name="Gaertig J."/>
            <person name="Frankel J."/>
            <person name="Tsao C.-C."/>
            <person name="Gorovsky M.A."/>
            <person name="Keeling P.J."/>
            <person name="Waller R.F."/>
            <person name="Patron N.J."/>
            <person name="Cherry J.M."/>
            <person name="Stover N.A."/>
            <person name="Krieger C.J."/>
            <person name="del Toro C."/>
            <person name="Ryder H.F."/>
            <person name="Williamson S.C."/>
            <person name="Barbeau R.A."/>
            <person name="Hamilton E.P."/>
            <person name="Orias E."/>
        </authorList>
    </citation>
    <scope>NUCLEOTIDE SEQUENCE [LARGE SCALE GENOMIC DNA]</scope>
    <source>
        <strain evidence="3">SB210</strain>
    </source>
</reference>
<proteinExistence type="predicted"/>
<feature type="chain" id="PRO_5004201527" description="Transmembrane protein" evidence="1">
    <location>
        <begin position="19"/>
        <end position="1285"/>
    </location>
</feature>
<dbReference type="HOGENOM" id="CLU_288791_0_0_1"/>
<gene>
    <name evidence="2" type="ORF">TTHERM_00085640</name>
</gene>
<dbReference type="InterPro" id="IPR006212">
    <property type="entry name" value="Furin_repeat"/>
</dbReference>
<keyword evidence="3" id="KW-1185">Reference proteome</keyword>
<dbReference type="PANTHER" id="PTHR23275">
    <property type="entry name" value="CABRIOLET.-RELATED"/>
    <property type="match status" value="1"/>
</dbReference>
<keyword evidence="1" id="KW-0732">Signal</keyword>
<evidence type="ECO:0000313" key="3">
    <source>
        <dbReference type="Proteomes" id="UP000009168"/>
    </source>
</evidence>
<evidence type="ECO:0000256" key="1">
    <source>
        <dbReference type="SAM" id="SignalP"/>
    </source>
</evidence>
<dbReference type="OrthoDB" id="302832at2759"/>
<evidence type="ECO:0000313" key="2">
    <source>
        <dbReference type="EMBL" id="EAR92466.2"/>
    </source>
</evidence>
<accession>Q236N4</accession>
<dbReference type="InterPro" id="IPR009030">
    <property type="entry name" value="Growth_fac_rcpt_cys_sf"/>
</dbReference>
<dbReference type="InterPro" id="IPR052798">
    <property type="entry name" value="Giardia_VSA"/>
</dbReference>
<dbReference type="EMBL" id="GG662749">
    <property type="protein sequence ID" value="EAR92466.2"/>
    <property type="molecule type" value="Genomic_DNA"/>
</dbReference>
<dbReference type="SUPFAM" id="SSF57184">
    <property type="entry name" value="Growth factor receptor domain"/>
    <property type="match status" value="1"/>
</dbReference>